<dbReference type="OrthoDB" id="9759996at2"/>
<protein>
    <submittedName>
        <fullName evidence="1">YdbH domain-containing protein</fullName>
    </submittedName>
</protein>
<dbReference type="Pfam" id="PF11739">
    <property type="entry name" value="YdbH-like"/>
    <property type="match status" value="1"/>
</dbReference>
<name>A0A7Y0RDJ4_9GAMM</name>
<reference evidence="1 2" key="1">
    <citation type="submission" date="2020-04" db="EMBL/GenBank/DDBJ databases">
        <title>Marinobacter oceani sp. nov., isolated from marine solar saltern.</title>
        <authorList>
            <person name="Chen X.-Y."/>
        </authorList>
    </citation>
    <scope>NUCLEOTIDE SEQUENCE [LARGE SCALE GENOMIC DNA]</scope>
    <source>
        <strain evidence="1 2">W62</strain>
    </source>
</reference>
<comment type="caution">
    <text evidence="1">The sequence shown here is derived from an EMBL/GenBank/DDBJ whole genome shotgun (WGS) entry which is preliminary data.</text>
</comment>
<evidence type="ECO:0000313" key="2">
    <source>
        <dbReference type="Proteomes" id="UP000567186"/>
    </source>
</evidence>
<dbReference type="EMBL" id="JABCKY010000003">
    <property type="protein sequence ID" value="NMT64276.1"/>
    <property type="molecule type" value="Genomic_DNA"/>
</dbReference>
<organism evidence="1 2">
    <name type="scientific">Marinobacter orientalis</name>
    <dbReference type="NCBI Taxonomy" id="1928859"/>
    <lineage>
        <taxon>Bacteria</taxon>
        <taxon>Pseudomonadati</taxon>
        <taxon>Pseudomonadota</taxon>
        <taxon>Gammaproteobacteria</taxon>
        <taxon>Pseudomonadales</taxon>
        <taxon>Marinobacteraceae</taxon>
        <taxon>Marinobacter</taxon>
    </lineage>
</organism>
<dbReference type="InterPro" id="IPR021730">
    <property type="entry name" value="YdbH"/>
</dbReference>
<accession>A0A7Y0RDJ4</accession>
<dbReference type="RefSeq" id="WP_135955433.1">
    <property type="nucleotide sequence ID" value="NZ_JABCKY010000003.1"/>
</dbReference>
<gene>
    <name evidence="1" type="ORF">HIU99_11770</name>
</gene>
<proteinExistence type="predicted"/>
<sequence length="641" mass="69102">MTRSVTRFRTFGRLLLGLLVLLLLLLIAGGWYARVAWEEWRQAHGIRNPEWQGVDVSLAAVRLQDFSVSQMRDGEVYRAEGRELSLGWSWHWHGPMLDVVRVGQLTVEIPEWPANEGQDGPSAGMPADLPLWLPETVTIDQLVLMLPDGIRARGDLAVSQLSVPDERELVTNGMNVELPVAPVTLADWQLRAGQANLMFAGKASEQSASLEFNDGTRIELARVDAPDNAAQLDNVRVNLAGTRLNARYHLQSMALEELTFEGPVDATTATIRHPQLLLQPWRLAGRLEVSLEAFSLDGRLTSDAGAGADIAFSLPFAGVPDLDAEMTASGAKASRALSKTFTAWPAGLEIDEGSVGATLGASLPSRGVQMQGEIVFDGAGGLFARTAWTGLEGKLAIDLSGERLEIDMPGLVLDTVNPGIALKNIEVSGGYRSATAQLGTGTLTLEHASAQLLGGRVYIEPTQWQLSELPLRVPLELNGIELSELMQVYPAQGLAGSGVLEGTMPVWISEEGVSVESGRIEALAPGGTLKLPADRLRAMAQDNEVMALVVQAMQNFNYSVLNSTVDYDRDGKLVLGLRLEGSSPDVRDGHPIVLNINLEEDIPALLTSLQLSGRVNEAVTEKVRKLMQEREAQSESAGSGN</sequence>
<evidence type="ECO:0000313" key="1">
    <source>
        <dbReference type="EMBL" id="NMT64276.1"/>
    </source>
</evidence>
<dbReference type="AlphaFoldDB" id="A0A7Y0RDJ4"/>
<keyword evidence="2" id="KW-1185">Reference proteome</keyword>
<dbReference type="Proteomes" id="UP000567186">
    <property type="component" value="Unassembled WGS sequence"/>
</dbReference>